<accession>A0A3Q1AMD5</accession>
<dbReference type="SUPFAM" id="SSF101152">
    <property type="entry name" value="Mob1/phocein"/>
    <property type="match status" value="1"/>
</dbReference>
<feature type="binding site" evidence="1">
    <location>
        <position position="189"/>
    </location>
    <ligand>
        <name>Zn(2+)</name>
        <dbReference type="ChEBI" id="CHEBI:29105"/>
    </ligand>
</feature>
<dbReference type="InterPro" id="IPR005301">
    <property type="entry name" value="MOB_kinase_act_fam"/>
</dbReference>
<dbReference type="InterPro" id="IPR036703">
    <property type="entry name" value="MOB_kinase_act_sf"/>
</dbReference>
<dbReference type="Proteomes" id="UP001501940">
    <property type="component" value="Chromosome 3"/>
</dbReference>
<protein>
    <submittedName>
        <fullName evidence="2">Uncharacterized protein</fullName>
    </submittedName>
</protein>
<proteinExistence type="predicted"/>
<dbReference type="PANTHER" id="PTHR22599">
    <property type="entry name" value="MPS ONE BINDER KINASE ACTIVATOR-LIKE MOB"/>
    <property type="match status" value="1"/>
</dbReference>
<feature type="binding site" evidence="1">
    <location>
        <position position="104"/>
    </location>
    <ligand>
        <name>Zn(2+)</name>
        <dbReference type="ChEBI" id="CHEBI:29105"/>
    </ligand>
</feature>
<sequence>MLLSLTFQYTSFIPCTHSIKSSQVPILLISRLYLWLIGRGINNNNQEERPYLQQQYVCQRITHTDMFALTALPPGVDKAEWLASNTVAFFKHINLFSSALSEFCTPSTCPTACGPGNTVYFWTDDHGRKLKCSAPLYFDYAMSYIQDLLTDEDVFPTKAGSVFPTGFVFLVQKVFLLLFRTLAHIYWSHYRETLAMGLHPHLNTLFTHLTLFCRQHALLEPEDTEPLQDLIAALGQQAAPPAARTRIQHASHFYFHHIFTCTVNLFI</sequence>
<dbReference type="Gene3D" id="1.20.140.30">
    <property type="entry name" value="MOB kinase activator"/>
    <property type="match status" value="1"/>
</dbReference>
<dbReference type="GeneTree" id="ENSGT01120000271909"/>
<reference evidence="2" key="3">
    <citation type="submission" date="2025-09" db="UniProtKB">
        <authorList>
            <consortium name="Ensembl"/>
        </authorList>
    </citation>
    <scope>IDENTIFICATION</scope>
</reference>
<dbReference type="Pfam" id="PF03637">
    <property type="entry name" value="Mob1_phocein"/>
    <property type="match status" value="1"/>
</dbReference>
<keyword evidence="1" id="KW-0862">Zinc</keyword>
<feature type="binding site" evidence="1">
    <location>
        <position position="109"/>
    </location>
    <ligand>
        <name>Zn(2+)</name>
        <dbReference type="ChEBI" id="CHEBI:29105"/>
    </ligand>
</feature>
<reference evidence="2" key="2">
    <citation type="submission" date="2025-08" db="UniProtKB">
        <authorList>
            <consortium name="Ensembl"/>
        </authorList>
    </citation>
    <scope>IDENTIFICATION</scope>
</reference>
<organism evidence="2 3">
    <name type="scientific">Amphiprion ocellaris</name>
    <name type="common">Clown anemonefish</name>
    <dbReference type="NCBI Taxonomy" id="80972"/>
    <lineage>
        <taxon>Eukaryota</taxon>
        <taxon>Metazoa</taxon>
        <taxon>Chordata</taxon>
        <taxon>Craniata</taxon>
        <taxon>Vertebrata</taxon>
        <taxon>Euteleostomi</taxon>
        <taxon>Actinopterygii</taxon>
        <taxon>Neopterygii</taxon>
        <taxon>Teleostei</taxon>
        <taxon>Neoteleostei</taxon>
        <taxon>Acanthomorphata</taxon>
        <taxon>Ovalentaria</taxon>
        <taxon>Pomacentridae</taxon>
        <taxon>Amphiprion</taxon>
    </lineage>
</organism>
<evidence type="ECO:0000256" key="1">
    <source>
        <dbReference type="PIRSR" id="PIRSR605301-1"/>
    </source>
</evidence>
<evidence type="ECO:0000313" key="3">
    <source>
        <dbReference type="Proteomes" id="UP001501940"/>
    </source>
</evidence>
<dbReference type="Ensembl" id="ENSAOCT00000011561.2">
    <property type="protein sequence ID" value="ENSAOCP00000002392.2"/>
    <property type="gene ID" value="ENSAOCG00000005517.2"/>
</dbReference>
<dbReference type="SMART" id="SM01388">
    <property type="entry name" value="Mob1_phocein"/>
    <property type="match status" value="1"/>
</dbReference>
<feature type="binding site" evidence="1">
    <location>
        <position position="184"/>
    </location>
    <ligand>
        <name>Zn(2+)</name>
        <dbReference type="ChEBI" id="CHEBI:29105"/>
    </ligand>
</feature>
<reference evidence="2 3" key="1">
    <citation type="submission" date="2022-01" db="EMBL/GenBank/DDBJ databases">
        <title>A chromosome-scale genome assembly of the false clownfish, Amphiprion ocellaris.</title>
        <authorList>
            <person name="Ryu T."/>
        </authorList>
    </citation>
    <scope>NUCLEOTIDE SEQUENCE [LARGE SCALE GENOMIC DNA]</scope>
</reference>
<keyword evidence="3" id="KW-1185">Reference proteome</keyword>
<evidence type="ECO:0000313" key="2">
    <source>
        <dbReference type="Ensembl" id="ENSAOCP00000002392.2"/>
    </source>
</evidence>
<keyword evidence="1" id="KW-0479">Metal-binding</keyword>
<dbReference type="AlphaFoldDB" id="A0A3Q1AMD5"/>
<name>A0A3Q1AMD5_AMPOC</name>
<dbReference type="OMA" id="EWMAFNT"/>